<feature type="transmembrane region" description="Helical" evidence="7">
    <location>
        <begin position="324"/>
        <end position="346"/>
    </location>
</feature>
<dbReference type="InterPro" id="IPR027417">
    <property type="entry name" value="P-loop_NTPase"/>
</dbReference>
<proteinExistence type="predicted"/>
<dbReference type="SUPFAM" id="SSF52540">
    <property type="entry name" value="P-loop containing nucleoside triphosphate hydrolases"/>
    <property type="match status" value="1"/>
</dbReference>
<dbReference type="InterPro" id="IPR006073">
    <property type="entry name" value="GTP-bd"/>
</dbReference>
<evidence type="ECO:0000256" key="5">
    <source>
        <dbReference type="ARBA" id="ARBA00023134"/>
    </source>
</evidence>
<evidence type="ECO:0000259" key="8">
    <source>
        <dbReference type="Pfam" id="PF01926"/>
    </source>
</evidence>
<gene>
    <name evidence="9" type="ORF">LARV_03385</name>
</gene>
<dbReference type="Pfam" id="PF01926">
    <property type="entry name" value="MMR_HSR1"/>
    <property type="match status" value="1"/>
</dbReference>
<keyword evidence="3" id="KW-0547">Nucleotide-binding</keyword>
<sequence length="409" mass="44204">MTDEPAAETQPSIPESRGFREIWDALTPEEQASLTSLMKGLPGKPQISRSLVQLAENQLKLAFGRKHCVAIVGPANVGKSTLYNQFVRVPAERADVSPLPGTTRENQETDAGLFALVDTPGADAVGEVGERERKLALEAAAKADILIIVFDAIQGVKQTELELYTQLKALRKPHVVALNKIDLVRKEKKAIVEQTAGSLQLKVEQVIPIAARSGENLNQLLAAVAMAEPSIVAALGAALPQYRWQLAWRSIVSAATISAGVALTPLPVIDFVPLIATQSLMVLSIARIYNYRITLERARELVAAFGVGFLGRTLFYELSKLGGIPGWVLAAAVASSTTVAMGYAAVRWFEKGEKLSSDALKKLSGQVTQSLLQGLRNLGSRKPARKALQAQIEKSLEEIEIDRSQAEEE</sequence>
<name>A0A0S7BIZ5_9CHLR</name>
<reference evidence="9" key="1">
    <citation type="submission" date="2015-07" db="EMBL/GenBank/DDBJ databases">
        <title>Draft Genome Sequences of Anaerolinea thermolimosa IMO-1, Bellilinea caldifistulae GOMI-1, Leptolinea tardivitalis YMTK-2, Levilinea saccharolytica KIBI-1,Longilinea arvoryzae KOME-1, Previously Described as Members of the Anaerolineaceae (Chloroflexi).</title>
        <authorList>
            <person name="Sekiguchi Y."/>
            <person name="Ohashi A."/>
            <person name="Matsuura N."/>
            <person name="Tourlousse M.D."/>
        </authorList>
    </citation>
    <scope>NUCLEOTIDE SEQUENCE [LARGE SCALE GENOMIC DNA]</scope>
    <source>
        <strain evidence="9">KOME-1</strain>
    </source>
</reference>
<dbReference type="EMBL" id="DF967972">
    <property type="protein sequence ID" value="GAP15593.1"/>
    <property type="molecule type" value="Genomic_DNA"/>
</dbReference>
<feature type="domain" description="G" evidence="8">
    <location>
        <begin position="69"/>
        <end position="180"/>
    </location>
</feature>
<dbReference type="InterPro" id="IPR021147">
    <property type="entry name" value="DUF697"/>
</dbReference>
<evidence type="ECO:0000313" key="10">
    <source>
        <dbReference type="Proteomes" id="UP000055060"/>
    </source>
</evidence>
<dbReference type="GO" id="GO:0016020">
    <property type="term" value="C:membrane"/>
    <property type="evidence" value="ECO:0007669"/>
    <property type="project" value="UniProtKB-SubCell"/>
</dbReference>
<dbReference type="Gene3D" id="3.40.50.300">
    <property type="entry name" value="P-loop containing nucleotide triphosphate hydrolases"/>
    <property type="match status" value="1"/>
</dbReference>
<dbReference type="GO" id="GO:0030488">
    <property type="term" value="P:tRNA methylation"/>
    <property type="evidence" value="ECO:0007669"/>
    <property type="project" value="TreeGrafter"/>
</dbReference>
<evidence type="ECO:0000256" key="7">
    <source>
        <dbReference type="SAM" id="Phobius"/>
    </source>
</evidence>
<dbReference type="RefSeq" id="WP_075074763.1">
    <property type="nucleotide sequence ID" value="NZ_DF967972.1"/>
</dbReference>
<evidence type="ECO:0000256" key="1">
    <source>
        <dbReference type="ARBA" id="ARBA00004141"/>
    </source>
</evidence>
<dbReference type="Pfam" id="PF05128">
    <property type="entry name" value="DUF697"/>
    <property type="match status" value="1"/>
</dbReference>
<evidence type="ECO:0000256" key="3">
    <source>
        <dbReference type="ARBA" id="ARBA00022741"/>
    </source>
</evidence>
<dbReference type="PANTHER" id="PTHR42714">
    <property type="entry name" value="TRNA MODIFICATION GTPASE GTPBP3"/>
    <property type="match status" value="1"/>
</dbReference>
<keyword evidence="6 7" id="KW-0472">Membrane</keyword>
<dbReference type="GO" id="GO:0005737">
    <property type="term" value="C:cytoplasm"/>
    <property type="evidence" value="ECO:0007669"/>
    <property type="project" value="TreeGrafter"/>
</dbReference>
<evidence type="ECO:0000256" key="6">
    <source>
        <dbReference type="ARBA" id="ARBA00023136"/>
    </source>
</evidence>
<evidence type="ECO:0000313" key="9">
    <source>
        <dbReference type="EMBL" id="GAP15593.1"/>
    </source>
</evidence>
<comment type="subcellular location">
    <subcellularLocation>
        <location evidence="1">Membrane</location>
        <topology evidence="1">Multi-pass membrane protein</topology>
    </subcellularLocation>
</comment>
<dbReference type="Proteomes" id="UP000055060">
    <property type="component" value="Unassembled WGS sequence"/>
</dbReference>
<dbReference type="InterPro" id="IPR005225">
    <property type="entry name" value="Small_GTP-bd"/>
</dbReference>
<keyword evidence="4 7" id="KW-1133">Transmembrane helix</keyword>
<evidence type="ECO:0000256" key="4">
    <source>
        <dbReference type="ARBA" id="ARBA00022989"/>
    </source>
</evidence>
<dbReference type="STRING" id="360412.LARV_03385"/>
<keyword evidence="5" id="KW-0342">GTP-binding</keyword>
<evidence type="ECO:0000256" key="2">
    <source>
        <dbReference type="ARBA" id="ARBA00022692"/>
    </source>
</evidence>
<dbReference type="NCBIfam" id="TIGR00231">
    <property type="entry name" value="small_GTP"/>
    <property type="match status" value="1"/>
</dbReference>
<dbReference type="PANTHER" id="PTHR42714:SF2">
    <property type="entry name" value="TRNA MODIFICATION GTPASE GTPBP3, MITOCHONDRIAL"/>
    <property type="match status" value="1"/>
</dbReference>
<protein>
    <submittedName>
        <fullName evidence="9">Small GTP-binding protein</fullName>
    </submittedName>
</protein>
<dbReference type="AlphaFoldDB" id="A0A0S7BIZ5"/>
<dbReference type="GO" id="GO:0002098">
    <property type="term" value="P:tRNA wobble uridine modification"/>
    <property type="evidence" value="ECO:0007669"/>
    <property type="project" value="TreeGrafter"/>
</dbReference>
<dbReference type="GO" id="GO:0005525">
    <property type="term" value="F:GTP binding"/>
    <property type="evidence" value="ECO:0007669"/>
    <property type="project" value="UniProtKB-KW"/>
</dbReference>
<accession>A0A0S7BIZ5</accession>
<keyword evidence="2 7" id="KW-0812">Transmembrane</keyword>
<keyword evidence="10" id="KW-1185">Reference proteome</keyword>
<organism evidence="9">
    <name type="scientific">Longilinea arvoryzae</name>
    <dbReference type="NCBI Taxonomy" id="360412"/>
    <lineage>
        <taxon>Bacteria</taxon>
        <taxon>Bacillati</taxon>
        <taxon>Chloroflexota</taxon>
        <taxon>Anaerolineae</taxon>
        <taxon>Anaerolineales</taxon>
        <taxon>Anaerolineaceae</taxon>
        <taxon>Longilinea</taxon>
    </lineage>
</organism>